<dbReference type="Proteomes" id="UP001154322">
    <property type="component" value="Unassembled WGS sequence"/>
</dbReference>
<comment type="caution">
    <text evidence="2">The sequence shown here is derived from an EMBL/GenBank/DDBJ whole genome shotgun (WGS) entry which is preliminary data.</text>
</comment>
<feature type="region of interest" description="Disordered" evidence="1">
    <location>
        <begin position="28"/>
        <end position="52"/>
    </location>
</feature>
<protein>
    <submittedName>
        <fullName evidence="2">Uncharacterized protein</fullName>
    </submittedName>
</protein>
<reference evidence="2" key="1">
    <citation type="submission" date="2022-06" db="EMBL/GenBank/DDBJ databases">
        <authorList>
            <person name="Dietemann V."/>
            <person name="Ory F."/>
            <person name="Dainat B."/>
            <person name="Oberhansli S."/>
        </authorList>
    </citation>
    <scope>NUCLEOTIDE SEQUENCE</scope>
    <source>
        <strain evidence="2">Ena-SAMPLE-TAB-26-04-2022-14:26:32:270-5432</strain>
    </source>
</reference>
<keyword evidence="3" id="KW-1185">Reference proteome</keyword>
<name>A0ABM9G9N2_9BACL</name>
<dbReference type="EMBL" id="CALYLO010000012">
    <property type="protein sequence ID" value="CAH8248691.1"/>
    <property type="molecule type" value="Genomic_DNA"/>
</dbReference>
<proteinExistence type="predicted"/>
<evidence type="ECO:0000313" key="2">
    <source>
        <dbReference type="EMBL" id="CAH8248691.1"/>
    </source>
</evidence>
<sequence>MRLPVQVASVGDAGGMNLPARRLRRFRANSGSPQPLNRCARQADKASAIGEK</sequence>
<evidence type="ECO:0000256" key="1">
    <source>
        <dbReference type="SAM" id="MobiDB-lite"/>
    </source>
</evidence>
<evidence type="ECO:0000313" key="3">
    <source>
        <dbReference type="Proteomes" id="UP001154322"/>
    </source>
</evidence>
<organism evidence="2 3">
    <name type="scientific">Paenibacillus melissococcoides</name>
    <dbReference type="NCBI Taxonomy" id="2912268"/>
    <lineage>
        <taxon>Bacteria</taxon>
        <taxon>Bacillati</taxon>
        <taxon>Bacillota</taxon>
        <taxon>Bacilli</taxon>
        <taxon>Bacillales</taxon>
        <taxon>Paenibacillaceae</taxon>
        <taxon>Paenibacillus</taxon>
    </lineage>
</organism>
<gene>
    <name evidence="2" type="ORF">WJ0W_005875</name>
</gene>
<accession>A0ABM9G9N2</accession>